<feature type="active site" description="Pros-phosphohistidine intermediate" evidence="3">
    <location>
        <position position="370"/>
    </location>
</feature>
<evidence type="ECO:0000313" key="7">
    <source>
        <dbReference type="EMBL" id="EAY19535.1"/>
    </source>
</evidence>
<dbReference type="VEuPathDB" id="TrichDB:TVAG_136660"/>
<dbReference type="SUPFAM" id="SSF54919">
    <property type="entry name" value="Nucleoside diphosphate kinase, NDK"/>
    <property type="match status" value="1"/>
</dbReference>
<keyword evidence="8" id="KW-1185">Reference proteome</keyword>
<dbReference type="OrthoDB" id="10258956at2759"/>
<dbReference type="SMART" id="SM00562">
    <property type="entry name" value="NDK"/>
    <property type="match status" value="1"/>
</dbReference>
<dbReference type="InterPro" id="IPR001564">
    <property type="entry name" value="Nucleoside_diP_kinase"/>
</dbReference>
<feature type="binding site" evidence="3">
    <location>
        <position position="263"/>
    </location>
    <ligand>
        <name>ATP</name>
        <dbReference type="ChEBI" id="CHEBI:30616"/>
    </ligand>
</feature>
<dbReference type="Gene3D" id="3.30.70.141">
    <property type="entry name" value="Nucleoside diphosphate kinase-like domain"/>
    <property type="match status" value="1"/>
</dbReference>
<evidence type="ECO:0000256" key="4">
    <source>
        <dbReference type="RuleBase" id="RU004011"/>
    </source>
</evidence>
<evidence type="ECO:0000256" key="3">
    <source>
        <dbReference type="PROSITE-ProRule" id="PRU00706"/>
    </source>
</evidence>
<sequence>MEIGQLRDLIERIPNQGCNISQIEAHRIECSLRMLQNSTKSEAMYFLGKILAINKDYYIAFSTDYNYYYPTNFYCSQDATSWNTLPRVEDALLQEAIQITLPLTGKLINEFTTKSGRHVSEEQRLSSIVFDLLEHCILFPRGYLCETSLEYVLLNPMWSGIPIKDCSDLSNFRHWTPRAKPLTPLEKAFSNPALDFTEPLEDLKGWRIVETNDTNEVQLRSIVLPGFIFSLCDTEFANCYFGNGIYEGNLFKEPDQHTYAMIKPGYEEYWGKVIDRIIQEGLEIVQMKSFKMDMDFTSKFYAEHVGKDFFPTLSGYMTSDTVVGIELSGPNAIAKWREIIGPTKKEVAVEQAPNSLRALYARSTTENLCHGSDSPESAARELGLVFGSQ</sequence>
<dbReference type="InterPro" id="IPR034907">
    <property type="entry name" value="NDK-like_dom"/>
</dbReference>
<dbReference type="PROSITE" id="PS00469">
    <property type="entry name" value="NDPK"/>
    <property type="match status" value="1"/>
</dbReference>
<evidence type="ECO:0000259" key="6">
    <source>
        <dbReference type="SMART" id="SM00562"/>
    </source>
</evidence>
<dbReference type="PANTHER" id="PTHR43109">
    <property type="entry name" value="NUCLEOSIDE DIPHOSPHATE KINASE 7"/>
    <property type="match status" value="1"/>
</dbReference>
<feature type="domain" description="Nucleoside diphosphate kinase-like" evidence="6">
    <location>
        <begin position="255"/>
        <end position="389"/>
    </location>
</feature>
<feature type="binding site" evidence="3">
    <location>
        <position position="343"/>
    </location>
    <ligand>
        <name>ATP</name>
        <dbReference type="ChEBI" id="CHEBI:30616"/>
    </ligand>
</feature>
<dbReference type="RefSeq" id="XP_001580521.1">
    <property type="nucleotide sequence ID" value="XM_001580471.1"/>
</dbReference>
<dbReference type="VEuPathDB" id="TrichDB:TVAGG3_0543190"/>
<evidence type="ECO:0000256" key="1">
    <source>
        <dbReference type="ARBA" id="ARBA00004496"/>
    </source>
</evidence>
<comment type="subcellular location">
    <subcellularLocation>
        <location evidence="1">Cytoplasm</location>
    </subcellularLocation>
</comment>
<dbReference type="PRINTS" id="PR01243">
    <property type="entry name" value="NUCDPKINASE"/>
</dbReference>
<keyword evidence="5" id="KW-0547">Nucleotide-binding</keyword>
<dbReference type="STRING" id="5722.A2DJE8"/>
<reference evidence="7" key="2">
    <citation type="journal article" date="2007" name="Science">
        <title>Draft genome sequence of the sexually transmitted pathogen Trichomonas vaginalis.</title>
        <authorList>
            <person name="Carlton J.M."/>
            <person name="Hirt R.P."/>
            <person name="Silva J.C."/>
            <person name="Delcher A.L."/>
            <person name="Schatz M."/>
            <person name="Zhao Q."/>
            <person name="Wortman J.R."/>
            <person name="Bidwell S.L."/>
            <person name="Alsmark U.C.M."/>
            <person name="Besteiro S."/>
            <person name="Sicheritz-Ponten T."/>
            <person name="Noel C.J."/>
            <person name="Dacks J.B."/>
            <person name="Foster P.G."/>
            <person name="Simillion C."/>
            <person name="Van de Peer Y."/>
            <person name="Miranda-Saavedra D."/>
            <person name="Barton G.J."/>
            <person name="Westrop G.D."/>
            <person name="Mueller S."/>
            <person name="Dessi D."/>
            <person name="Fiori P.L."/>
            <person name="Ren Q."/>
            <person name="Paulsen I."/>
            <person name="Zhang H."/>
            <person name="Bastida-Corcuera F.D."/>
            <person name="Simoes-Barbosa A."/>
            <person name="Brown M.T."/>
            <person name="Hayes R.D."/>
            <person name="Mukherjee M."/>
            <person name="Okumura C.Y."/>
            <person name="Schneider R."/>
            <person name="Smith A.J."/>
            <person name="Vanacova S."/>
            <person name="Villalvazo M."/>
            <person name="Haas B.J."/>
            <person name="Pertea M."/>
            <person name="Feldblyum T.V."/>
            <person name="Utterback T.R."/>
            <person name="Shu C.L."/>
            <person name="Osoegawa K."/>
            <person name="de Jong P.J."/>
            <person name="Hrdy I."/>
            <person name="Horvathova L."/>
            <person name="Zubacova Z."/>
            <person name="Dolezal P."/>
            <person name="Malik S.B."/>
            <person name="Logsdon J.M. Jr."/>
            <person name="Henze K."/>
            <person name="Gupta A."/>
            <person name="Wang C.C."/>
            <person name="Dunne R.L."/>
            <person name="Upcroft J.A."/>
            <person name="Upcroft P."/>
            <person name="White O."/>
            <person name="Salzberg S.L."/>
            <person name="Tang P."/>
            <person name="Chiu C.-H."/>
            <person name="Lee Y.-S."/>
            <person name="Embley T.M."/>
            <person name="Coombs G.H."/>
            <person name="Mottram J.C."/>
            <person name="Tachezy J."/>
            <person name="Fraser-Liggett C.M."/>
            <person name="Johnson P.J."/>
        </authorList>
    </citation>
    <scope>NUCLEOTIDE SEQUENCE [LARGE SCALE GENOMIC DNA]</scope>
    <source>
        <strain evidence="7">G3</strain>
    </source>
</reference>
<dbReference type="EC" id="2.7.4.6" evidence="5"/>
<dbReference type="eggNOG" id="KOG0888">
    <property type="taxonomic scope" value="Eukaryota"/>
</dbReference>
<dbReference type="GO" id="GO:0005879">
    <property type="term" value="C:axonemal microtubule"/>
    <property type="evidence" value="ECO:0000318"/>
    <property type="project" value="GO_Central"/>
</dbReference>
<feature type="binding site" evidence="3">
    <location>
        <position position="367"/>
    </location>
    <ligand>
        <name>ATP</name>
        <dbReference type="ChEBI" id="CHEBI:30616"/>
    </ligand>
</feature>
<dbReference type="KEGG" id="tva:5465063"/>
<feature type="binding site" evidence="3">
    <location>
        <position position="309"/>
    </location>
    <ligand>
        <name>ATP</name>
        <dbReference type="ChEBI" id="CHEBI:30616"/>
    </ligand>
</feature>
<dbReference type="SMR" id="A2DJE8"/>
<dbReference type="GO" id="GO:0004550">
    <property type="term" value="F:nucleoside diphosphate kinase activity"/>
    <property type="evidence" value="ECO:0007669"/>
    <property type="project" value="UniProtKB-EC"/>
</dbReference>
<dbReference type="GO" id="GO:0006241">
    <property type="term" value="P:CTP biosynthetic process"/>
    <property type="evidence" value="ECO:0007669"/>
    <property type="project" value="InterPro"/>
</dbReference>
<dbReference type="InterPro" id="IPR036850">
    <property type="entry name" value="NDK-like_dom_sf"/>
</dbReference>
<organism evidence="7 8">
    <name type="scientific">Trichomonas vaginalis (strain ATCC PRA-98 / G3)</name>
    <dbReference type="NCBI Taxonomy" id="412133"/>
    <lineage>
        <taxon>Eukaryota</taxon>
        <taxon>Metamonada</taxon>
        <taxon>Parabasalia</taxon>
        <taxon>Trichomonadida</taxon>
        <taxon>Trichomonadidae</taxon>
        <taxon>Trichomonas</taxon>
    </lineage>
</organism>
<keyword evidence="5 7" id="KW-0418">Kinase</keyword>
<dbReference type="InParanoid" id="A2DJE8"/>
<dbReference type="GO" id="GO:0005524">
    <property type="term" value="F:ATP binding"/>
    <property type="evidence" value="ECO:0007669"/>
    <property type="project" value="UniProtKB-KW"/>
</dbReference>
<dbReference type="GO" id="GO:0006228">
    <property type="term" value="P:UTP biosynthetic process"/>
    <property type="evidence" value="ECO:0007669"/>
    <property type="project" value="InterPro"/>
</dbReference>
<keyword evidence="5" id="KW-0808">Transferase</keyword>
<feature type="binding site" evidence="3">
    <location>
        <position position="357"/>
    </location>
    <ligand>
        <name>ATP</name>
        <dbReference type="ChEBI" id="CHEBI:30616"/>
    </ligand>
</feature>
<evidence type="ECO:0000256" key="2">
    <source>
        <dbReference type="ARBA" id="ARBA00022490"/>
    </source>
</evidence>
<gene>
    <name evidence="7" type="ORF">TVAG_136660</name>
</gene>
<dbReference type="EMBL" id="DS113207">
    <property type="protein sequence ID" value="EAY19535.1"/>
    <property type="molecule type" value="Genomic_DNA"/>
</dbReference>
<protein>
    <recommendedName>
        <fullName evidence="5">Nucleoside diphosphate kinase</fullName>
        <ecNumber evidence="5">2.7.4.6</ecNumber>
    </recommendedName>
</protein>
<feature type="binding site" evidence="3">
    <location>
        <position position="337"/>
    </location>
    <ligand>
        <name>ATP</name>
        <dbReference type="ChEBI" id="CHEBI:30616"/>
    </ligand>
</feature>
<proteinExistence type="inferred from homology"/>
<dbReference type="Pfam" id="PF00334">
    <property type="entry name" value="NDK"/>
    <property type="match status" value="1"/>
</dbReference>
<dbReference type="GO" id="GO:0006183">
    <property type="term" value="P:GTP biosynthetic process"/>
    <property type="evidence" value="ECO:0007669"/>
    <property type="project" value="InterPro"/>
</dbReference>
<evidence type="ECO:0000313" key="8">
    <source>
        <dbReference type="Proteomes" id="UP000001542"/>
    </source>
</evidence>
<accession>A2DJE8</accession>
<dbReference type="Proteomes" id="UP000001542">
    <property type="component" value="Unassembled WGS sequence"/>
</dbReference>
<dbReference type="PANTHER" id="PTHR43109:SF2">
    <property type="entry name" value="NUCLEOSIDE DIPHOSPHATE KINASE 7"/>
    <property type="match status" value="1"/>
</dbReference>
<keyword evidence="2" id="KW-0963">Cytoplasm</keyword>
<evidence type="ECO:0000256" key="5">
    <source>
        <dbReference type="RuleBase" id="RU004013"/>
    </source>
</evidence>
<comment type="similarity">
    <text evidence="3 4">Belongs to the NDK family.</text>
</comment>
<comment type="catalytic activity">
    <reaction evidence="5">
        <text>a 2'-deoxyribonucleoside 5'-diphosphate + ATP = a 2'-deoxyribonucleoside 5'-triphosphate + ADP</text>
        <dbReference type="Rhea" id="RHEA:44640"/>
        <dbReference type="ChEBI" id="CHEBI:30616"/>
        <dbReference type="ChEBI" id="CHEBI:61560"/>
        <dbReference type="ChEBI" id="CHEBI:73316"/>
        <dbReference type="ChEBI" id="CHEBI:456216"/>
        <dbReference type="EC" id="2.7.4.6"/>
    </reaction>
</comment>
<keyword evidence="5" id="KW-0067">ATP-binding</keyword>
<name>A2DJE8_TRIV3</name>
<reference evidence="7" key="1">
    <citation type="submission" date="2006-10" db="EMBL/GenBank/DDBJ databases">
        <authorList>
            <person name="Amadeo P."/>
            <person name="Zhao Q."/>
            <person name="Wortman J."/>
            <person name="Fraser-Liggett C."/>
            <person name="Carlton J."/>
        </authorList>
    </citation>
    <scope>NUCLEOTIDE SEQUENCE</scope>
    <source>
        <strain evidence="7">G3</strain>
    </source>
</reference>
<dbReference type="AlphaFoldDB" id="A2DJE8"/>
<dbReference type="PROSITE" id="PS51374">
    <property type="entry name" value="NDPK_LIKE"/>
    <property type="match status" value="1"/>
</dbReference>
<dbReference type="InterPro" id="IPR023005">
    <property type="entry name" value="Nucleoside_diP_kinase_AS"/>
</dbReference>